<dbReference type="GO" id="GO:0016787">
    <property type="term" value="F:hydrolase activity"/>
    <property type="evidence" value="ECO:0007669"/>
    <property type="project" value="UniProtKB-KW"/>
</dbReference>
<protein>
    <recommendedName>
        <fullName evidence="4">AB hydrolase-1 domain-containing protein</fullName>
    </recommendedName>
</protein>
<dbReference type="Gramene" id="KJB64871">
    <property type="protein sequence ID" value="KJB64871"/>
    <property type="gene ID" value="B456_010G069000"/>
</dbReference>
<dbReference type="InterPro" id="IPR029058">
    <property type="entry name" value="AB_hydrolase_fold"/>
</dbReference>
<dbReference type="Proteomes" id="UP000032304">
    <property type="component" value="Chromosome 10"/>
</dbReference>
<feature type="transmembrane region" description="Helical" evidence="3">
    <location>
        <begin position="52"/>
        <end position="71"/>
    </location>
</feature>
<keyword evidence="3" id="KW-1133">Transmembrane helix</keyword>
<sequence>MVIIYIKMLKYNATIRIEPNPKCIRIRNKSCEAVTFLYNQTRTNRTHHQKTALALLLSLFLFSRLTLWKMVALERSLEAAMNARIIGSGSETMVLAHGFGGDQSVWDKVLPCLTKHYQVVLFDWTFSGAVKDPNLFDPLKYSSYDAFADDLIALLDELHLESSLVFVGHSMSGMIGCIASIKRPQLFNRLILVAASPRYINIDDYEGGFDDATIDGIISSIESDYENWTSNFALLVVDNSDPISVNNLAKCLKRMRHEFAVPLAKTVFRSDKRDILDEVTTPCTIIQTTNDIVVPGSVADYMHKKIKGKSTVEIVNTNGHFPQLTAHLEFLAVLAGVLGFEI</sequence>
<dbReference type="PANTHER" id="PTHR43039">
    <property type="entry name" value="ESTERASE-RELATED"/>
    <property type="match status" value="1"/>
</dbReference>
<dbReference type="EMBL" id="CM001749">
    <property type="protein sequence ID" value="KJB64871.1"/>
    <property type="molecule type" value="Genomic_DNA"/>
</dbReference>
<keyword evidence="3" id="KW-0472">Membrane</keyword>
<evidence type="ECO:0000256" key="2">
    <source>
        <dbReference type="ARBA" id="ARBA00022801"/>
    </source>
</evidence>
<dbReference type="Pfam" id="PF00561">
    <property type="entry name" value="Abhydrolase_1"/>
    <property type="match status" value="1"/>
</dbReference>
<keyword evidence="2" id="KW-0378">Hydrolase</keyword>
<evidence type="ECO:0000256" key="1">
    <source>
        <dbReference type="ARBA" id="ARBA00008645"/>
    </source>
</evidence>
<evidence type="ECO:0000313" key="6">
    <source>
        <dbReference type="Proteomes" id="UP000032304"/>
    </source>
</evidence>
<dbReference type="AlphaFoldDB" id="A0A0D2UAA1"/>
<evidence type="ECO:0000313" key="5">
    <source>
        <dbReference type="EMBL" id="KJB64871.1"/>
    </source>
</evidence>
<evidence type="ECO:0000259" key="4">
    <source>
        <dbReference type="Pfam" id="PF00561"/>
    </source>
</evidence>
<dbReference type="InterPro" id="IPR000073">
    <property type="entry name" value="AB_hydrolase_1"/>
</dbReference>
<reference evidence="5 6" key="1">
    <citation type="journal article" date="2012" name="Nature">
        <title>Repeated polyploidization of Gossypium genomes and the evolution of spinnable cotton fibres.</title>
        <authorList>
            <person name="Paterson A.H."/>
            <person name="Wendel J.F."/>
            <person name="Gundlach H."/>
            <person name="Guo H."/>
            <person name="Jenkins J."/>
            <person name="Jin D."/>
            <person name="Llewellyn D."/>
            <person name="Showmaker K.C."/>
            <person name="Shu S."/>
            <person name="Udall J."/>
            <person name="Yoo M.J."/>
            <person name="Byers R."/>
            <person name="Chen W."/>
            <person name="Doron-Faigenboim A."/>
            <person name="Duke M.V."/>
            <person name="Gong L."/>
            <person name="Grimwood J."/>
            <person name="Grover C."/>
            <person name="Grupp K."/>
            <person name="Hu G."/>
            <person name="Lee T.H."/>
            <person name="Li J."/>
            <person name="Lin L."/>
            <person name="Liu T."/>
            <person name="Marler B.S."/>
            <person name="Page J.T."/>
            <person name="Roberts A.W."/>
            <person name="Romanel E."/>
            <person name="Sanders W.S."/>
            <person name="Szadkowski E."/>
            <person name="Tan X."/>
            <person name="Tang H."/>
            <person name="Xu C."/>
            <person name="Wang J."/>
            <person name="Wang Z."/>
            <person name="Zhang D."/>
            <person name="Zhang L."/>
            <person name="Ashrafi H."/>
            <person name="Bedon F."/>
            <person name="Bowers J.E."/>
            <person name="Brubaker C.L."/>
            <person name="Chee P.W."/>
            <person name="Das S."/>
            <person name="Gingle A.R."/>
            <person name="Haigler C.H."/>
            <person name="Harker D."/>
            <person name="Hoffmann L.V."/>
            <person name="Hovav R."/>
            <person name="Jones D.C."/>
            <person name="Lemke C."/>
            <person name="Mansoor S."/>
            <person name="ur Rahman M."/>
            <person name="Rainville L.N."/>
            <person name="Rambani A."/>
            <person name="Reddy U.K."/>
            <person name="Rong J.K."/>
            <person name="Saranga Y."/>
            <person name="Scheffler B.E."/>
            <person name="Scheffler J.A."/>
            <person name="Stelly D.M."/>
            <person name="Triplett B.A."/>
            <person name="Van Deynze A."/>
            <person name="Vaslin M.F."/>
            <person name="Waghmare V.N."/>
            <person name="Walford S.A."/>
            <person name="Wright R.J."/>
            <person name="Zaki E.A."/>
            <person name="Zhang T."/>
            <person name="Dennis E.S."/>
            <person name="Mayer K.F."/>
            <person name="Peterson D.G."/>
            <person name="Rokhsar D.S."/>
            <person name="Wang X."/>
            <person name="Schmutz J."/>
        </authorList>
    </citation>
    <scope>NUCLEOTIDE SEQUENCE [LARGE SCALE GENOMIC DNA]</scope>
</reference>
<gene>
    <name evidence="5" type="ORF">B456_010G069000</name>
</gene>
<dbReference type="eggNOG" id="ENOG502QUXK">
    <property type="taxonomic scope" value="Eukaryota"/>
</dbReference>
<keyword evidence="6" id="KW-1185">Reference proteome</keyword>
<keyword evidence="3" id="KW-0812">Transmembrane</keyword>
<accession>A0A0D2UAA1</accession>
<dbReference type="SUPFAM" id="SSF53474">
    <property type="entry name" value="alpha/beta-Hydrolases"/>
    <property type="match status" value="1"/>
</dbReference>
<comment type="similarity">
    <text evidence="1">Belongs to the AB hydrolase superfamily.</text>
</comment>
<feature type="domain" description="AB hydrolase-1" evidence="4">
    <location>
        <begin position="92"/>
        <end position="195"/>
    </location>
</feature>
<dbReference type="FunFam" id="3.40.50.1820:FF:000042">
    <property type="entry name" value="probable strigolactone esterase DAD2"/>
    <property type="match status" value="1"/>
</dbReference>
<dbReference type="Gene3D" id="3.40.50.1820">
    <property type="entry name" value="alpha/beta hydrolase"/>
    <property type="match status" value="1"/>
</dbReference>
<dbReference type="OMA" id="WDKIIPV"/>
<evidence type="ECO:0000256" key="3">
    <source>
        <dbReference type="SAM" id="Phobius"/>
    </source>
</evidence>
<organism evidence="5 6">
    <name type="scientific">Gossypium raimondii</name>
    <name type="common">Peruvian cotton</name>
    <name type="synonym">Gossypium klotzschianum subsp. raimondii</name>
    <dbReference type="NCBI Taxonomy" id="29730"/>
    <lineage>
        <taxon>Eukaryota</taxon>
        <taxon>Viridiplantae</taxon>
        <taxon>Streptophyta</taxon>
        <taxon>Embryophyta</taxon>
        <taxon>Tracheophyta</taxon>
        <taxon>Spermatophyta</taxon>
        <taxon>Magnoliopsida</taxon>
        <taxon>eudicotyledons</taxon>
        <taxon>Gunneridae</taxon>
        <taxon>Pentapetalae</taxon>
        <taxon>rosids</taxon>
        <taxon>malvids</taxon>
        <taxon>Malvales</taxon>
        <taxon>Malvaceae</taxon>
        <taxon>Malvoideae</taxon>
        <taxon>Gossypium</taxon>
    </lineage>
</organism>
<name>A0A0D2UAA1_GOSRA</name>
<dbReference type="STRING" id="29730.A0A0D2UAA1"/>
<proteinExistence type="inferred from homology"/>